<dbReference type="Proteomes" id="UP000499080">
    <property type="component" value="Unassembled WGS sequence"/>
</dbReference>
<sequence>TNEEEFNETNRTIQLEIHKTCKQVDKIKRNPLIPNVTWWNRDLQIKKRELKALARRLQKKKTISKVEAKIESATKLLCQKKSSVQKSSQKSPTWILKTAIHPDTNSLQNSIPVSIKSLQTTLGLLSNNGKLLERNSHSTPQNSG</sequence>
<dbReference type="EMBL" id="BGPR01080269">
    <property type="protein sequence ID" value="GBL78013.1"/>
    <property type="molecule type" value="Genomic_DNA"/>
</dbReference>
<gene>
    <name evidence="2" type="ORF">AVEN_102408_1</name>
    <name evidence="4" type="ORF">AVEN_180184_1</name>
    <name evidence="1" type="ORF">AVEN_195749_1</name>
    <name evidence="3" type="ORF">AVEN_9323_1</name>
</gene>
<keyword evidence="5" id="KW-1185">Reference proteome</keyword>
<protein>
    <submittedName>
        <fullName evidence="1">Uncharacterized protein</fullName>
    </submittedName>
</protein>
<evidence type="ECO:0000313" key="2">
    <source>
        <dbReference type="EMBL" id="GBL78586.1"/>
    </source>
</evidence>
<evidence type="ECO:0000313" key="4">
    <source>
        <dbReference type="EMBL" id="GBL78657.1"/>
    </source>
</evidence>
<evidence type="ECO:0000313" key="5">
    <source>
        <dbReference type="Proteomes" id="UP000499080"/>
    </source>
</evidence>
<dbReference type="EMBL" id="BGPR01080411">
    <property type="protein sequence ID" value="GBL78599.1"/>
    <property type="molecule type" value="Genomic_DNA"/>
</dbReference>
<comment type="caution">
    <text evidence="1">The sequence shown here is derived from an EMBL/GenBank/DDBJ whole genome shotgun (WGS) entry which is preliminary data.</text>
</comment>
<dbReference type="EMBL" id="BGPR01080408">
    <property type="protein sequence ID" value="GBL78586.1"/>
    <property type="molecule type" value="Genomic_DNA"/>
</dbReference>
<evidence type="ECO:0000313" key="3">
    <source>
        <dbReference type="EMBL" id="GBL78599.1"/>
    </source>
</evidence>
<accession>A0A4Y2ADS7</accession>
<organism evidence="1 5">
    <name type="scientific">Araneus ventricosus</name>
    <name type="common">Orbweaver spider</name>
    <name type="synonym">Epeira ventricosa</name>
    <dbReference type="NCBI Taxonomy" id="182803"/>
    <lineage>
        <taxon>Eukaryota</taxon>
        <taxon>Metazoa</taxon>
        <taxon>Ecdysozoa</taxon>
        <taxon>Arthropoda</taxon>
        <taxon>Chelicerata</taxon>
        <taxon>Arachnida</taxon>
        <taxon>Araneae</taxon>
        <taxon>Araneomorphae</taxon>
        <taxon>Entelegynae</taxon>
        <taxon>Araneoidea</taxon>
        <taxon>Araneidae</taxon>
        <taxon>Araneus</taxon>
    </lineage>
</organism>
<proteinExistence type="predicted"/>
<reference evidence="1 5" key="1">
    <citation type="journal article" date="2019" name="Sci. Rep.">
        <title>Orb-weaving spider Araneus ventricosus genome elucidates the spidroin gene catalogue.</title>
        <authorList>
            <person name="Kono N."/>
            <person name="Nakamura H."/>
            <person name="Ohtoshi R."/>
            <person name="Moran D.A.P."/>
            <person name="Shinohara A."/>
            <person name="Yoshida Y."/>
            <person name="Fujiwara M."/>
            <person name="Mori M."/>
            <person name="Tomita M."/>
            <person name="Arakawa K."/>
        </authorList>
    </citation>
    <scope>NUCLEOTIDE SEQUENCE [LARGE SCALE GENOMIC DNA]</scope>
</reference>
<dbReference type="AlphaFoldDB" id="A0A4Y2ADS7"/>
<dbReference type="OrthoDB" id="7551843at2759"/>
<dbReference type="EMBL" id="BGPR01080423">
    <property type="protein sequence ID" value="GBL78657.1"/>
    <property type="molecule type" value="Genomic_DNA"/>
</dbReference>
<feature type="non-terminal residue" evidence="1">
    <location>
        <position position="1"/>
    </location>
</feature>
<name>A0A4Y2ADS7_ARAVE</name>
<evidence type="ECO:0000313" key="1">
    <source>
        <dbReference type="EMBL" id="GBL78013.1"/>
    </source>
</evidence>